<dbReference type="KEGG" id="tet:TTHERM_00713170"/>
<comment type="function">
    <text evidence="6">Plays an essential role in the assembly of succinate dehydrogenase (SDH), an enzyme complex (also referred to as respiratory complex II) that is a component of both the tricarboxylic acid (TCA) cycle and the mitochondrial electron transport chain, and which couples the oxidation of succinate to fumarate with the reduction of ubiquinone (coenzyme Q) to ubiquinol. Promotes maturation of the iron-sulfur protein subunit of the SDH catalytic dimer, protecting it from the deleterious effects of oxidants. May act together with SDHAF1.</text>
</comment>
<evidence type="ECO:0000313" key="8">
    <source>
        <dbReference type="Proteomes" id="UP000009168"/>
    </source>
</evidence>
<proteinExistence type="inferred from homology"/>
<keyword evidence="4 6" id="KW-0496">Mitochondrion</keyword>
<dbReference type="AlphaFoldDB" id="Q24CY4"/>
<keyword evidence="3" id="KW-0809">Transit peptide</keyword>
<dbReference type="EMBL" id="GG662338">
    <property type="protein sequence ID" value="EAS05624.1"/>
    <property type="molecule type" value="Genomic_DNA"/>
</dbReference>
<gene>
    <name evidence="7" type="ORF">TTHERM_00713170</name>
</gene>
<dbReference type="PANTHER" id="PTHR13137">
    <property type="entry name" value="DC11 ACN9 HOMOLOG"/>
    <property type="match status" value="1"/>
</dbReference>
<dbReference type="GO" id="GO:0005758">
    <property type="term" value="C:mitochondrial intermembrane space"/>
    <property type="evidence" value="ECO:0007669"/>
    <property type="project" value="TreeGrafter"/>
</dbReference>
<comment type="subunit">
    <text evidence="6">Interacts with the iron-sulfur protein subunit within the SDH catalytic dimer.</text>
</comment>
<evidence type="ECO:0000256" key="1">
    <source>
        <dbReference type="ARBA" id="ARBA00004305"/>
    </source>
</evidence>
<reference evidence="8" key="1">
    <citation type="journal article" date="2006" name="PLoS Biol.">
        <title>Macronuclear genome sequence of the ciliate Tetrahymena thermophila, a model eukaryote.</title>
        <authorList>
            <person name="Eisen J.A."/>
            <person name="Coyne R.S."/>
            <person name="Wu M."/>
            <person name="Wu D."/>
            <person name="Thiagarajan M."/>
            <person name="Wortman J.R."/>
            <person name="Badger J.H."/>
            <person name="Ren Q."/>
            <person name="Amedeo P."/>
            <person name="Jones K.M."/>
            <person name="Tallon L.J."/>
            <person name="Delcher A.L."/>
            <person name="Salzberg S.L."/>
            <person name="Silva J.C."/>
            <person name="Haas B.J."/>
            <person name="Majoros W.H."/>
            <person name="Farzad M."/>
            <person name="Carlton J.M."/>
            <person name="Smith R.K. Jr."/>
            <person name="Garg J."/>
            <person name="Pearlman R.E."/>
            <person name="Karrer K.M."/>
            <person name="Sun L."/>
            <person name="Manning G."/>
            <person name="Elde N.C."/>
            <person name="Turkewitz A.P."/>
            <person name="Asai D.J."/>
            <person name="Wilkes D.E."/>
            <person name="Wang Y."/>
            <person name="Cai H."/>
            <person name="Collins K."/>
            <person name="Stewart B.A."/>
            <person name="Lee S.R."/>
            <person name="Wilamowska K."/>
            <person name="Weinberg Z."/>
            <person name="Ruzzo W.L."/>
            <person name="Wloga D."/>
            <person name="Gaertig J."/>
            <person name="Frankel J."/>
            <person name="Tsao C.-C."/>
            <person name="Gorovsky M.A."/>
            <person name="Keeling P.J."/>
            <person name="Waller R.F."/>
            <person name="Patron N.J."/>
            <person name="Cherry J.M."/>
            <person name="Stover N.A."/>
            <person name="Krieger C.J."/>
            <person name="del Toro C."/>
            <person name="Ryder H.F."/>
            <person name="Williamson S.C."/>
            <person name="Barbeau R.A."/>
            <person name="Hamilton E.P."/>
            <person name="Orias E."/>
        </authorList>
    </citation>
    <scope>NUCLEOTIDE SEQUENCE [LARGE SCALE GENOMIC DNA]</scope>
    <source>
        <strain evidence="8">SB210</strain>
    </source>
</reference>
<evidence type="ECO:0000256" key="4">
    <source>
        <dbReference type="ARBA" id="ARBA00023128"/>
    </source>
</evidence>
<dbReference type="STRING" id="312017.Q24CY4"/>
<dbReference type="OMA" id="WAIYIEE"/>
<dbReference type="CDD" id="cd20270">
    <property type="entry name" value="Complex1_LYR_SDHAF3_LYRM10"/>
    <property type="match status" value="1"/>
</dbReference>
<dbReference type="RefSeq" id="XP_001025869.1">
    <property type="nucleotide sequence ID" value="XM_001025869.1"/>
</dbReference>
<name>Q24CY4_TETTS</name>
<evidence type="ECO:0000256" key="6">
    <source>
        <dbReference type="RuleBase" id="RU368039"/>
    </source>
</evidence>
<sequence>MSDKLKVLKKQGLFVFLDILRLHRKKLPIELRSFGDVYVKQEFRQHQDANSRQYEMFLEQWQYYLADLKSMKDVKQIGKKISEEDKLLLNDDQMKTLSQLEEETKKTFKKE</sequence>
<dbReference type="InParanoid" id="Q24CY4"/>
<dbReference type="GO" id="GO:0005759">
    <property type="term" value="C:mitochondrial matrix"/>
    <property type="evidence" value="ECO:0007669"/>
    <property type="project" value="UniProtKB-SubCell"/>
</dbReference>
<dbReference type="HOGENOM" id="CLU_102310_2_2_1"/>
<dbReference type="OrthoDB" id="278329at2759"/>
<dbReference type="eggNOG" id="KOG4100">
    <property type="taxonomic scope" value="Eukaryota"/>
</dbReference>
<dbReference type="Proteomes" id="UP000009168">
    <property type="component" value="Unassembled WGS sequence"/>
</dbReference>
<evidence type="ECO:0000256" key="5">
    <source>
        <dbReference type="ARBA" id="ARBA00023186"/>
    </source>
</evidence>
<dbReference type="GO" id="GO:0034553">
    <property type="term" value="P:mitochondrial respiratory chain complex II assembly"/>
    <property type="evidence" value="ECO:0007669"/>
    <property type="project" value="UniProtKB-UniRule"/>
</dbReference>
<evidence type="ECO:0000313" key="7">
    <source>
        <dbReference type="EMBL" id="EAS05624.1"/>
    </source>
</evidence>
<dbReference type="GeneID" id="7837451"/>
<comment type="similarity">
    <text evidence="2 6">Belongs to the complex I LYR family. SDHAF3 subfamily.</text>
</comment>
<dbReference type="Pfam" id="PF13233">
    <property type="entry name" value="Complex1_LYR_2"/>
    <property type="match status" value="1"/>
</dbReference>
<evidence type="ECO:0000256" key="3">
    <source>
        <dbReference type="ARBA" id="ARBA00022946"/>
    </source>
</evidence>
<keyword evidence="5 6" id="KW-0143">Chaperone</keyword>
<dbReference type="GO" id="GO:0006105">
    <property type="term" value="P:succinate metabolic process"/>
    <property type="evidence" value="ECO:0007669"/>
    <property type="project" value="TreeGrafter"/>
</dbReference>
<keyword evidence="8" id="KW-1185">Reference proteome</keyword>
<organism evidence="7 8">
    <name type="scientific">Tetrahymena thermophila (strain SB210)</name>
    <dbReference type="NCBI Taxonomy" id="312017"/>
    <lineage>
        <taxon>Eukaryota</taxon>
        <taxon>Sar</taxon>
        <taxon>Alveolata</taxon>
        <taxon>Ciliophora</taxon>
        <taxon>Intramacronucleata</taxon>
        <taxon>Oligohymenophorea</taxon>
        <taxon>Hymenostomatida</taxon>
        <taxon>Tetrahymenina</taxon>
        <taxon>Tetrahymenidae</taxon>
        <taxon>Tetrahymena</taxon>
    </lineage>
</organism>
<protein>
    <recommendedName>
        <fullName evidence="6">Succinate dehydrogenase assembly factor 3</fullName>
        <shortName evidence="6">SDH assembly factor 3</shortName>
        <shortName evidence="6">SDHAF3</shortName>
    </recommendedName>
</protein>
<comment type="subcellular location">
    <subcellularLocation>
        <location evidence="1 6">Mitochondrion matrix</location>
    </subcellularLocation>
</comment>
<dbReference type="InterPro" id="IPR008381">
    <property type="entry name" value="SDHAF3/Sdh7"/>
</dbReference>
<dbReference type="PANTHER" id="PTHR13137:SF6">
    <property type="entry name" value="SUCCINATE DEHYDROGENASE ASSEMBLY FACTOR 3, MITOCHONDRIAL"/>
    <property type="match status" value="1"/>
</dbReference>
<accession>Q24CY4</accession>
<evidence type="ECO:0000256" key="2">
    <source>
        <dbReference type="ARBA" id="ARBA00006020"/>
    </source>
</evidence>